<dbReference type="GO" id="GO:0006310">
    <property type="term" value="P:DNA recombination"/>
    <property type="evidence" value="ECO:0007669"/>
    <property type="project" value="UniProtKB-KW"/>
</dbReference>
<dbReference type="InterPro" id="IPR013762">
    <property type="entry name" value="Integrase-like_cat_sf"/>
</dbReference>
<evidence type="ECO:0000313" key="6">
    <source>
        <dbReference type="Proteomes" id="UP000327030"/>
    </source>
</evidence>
<dbReference type="GO" id="GO:0003677">
    <property type="term" value="F:DNA binding"/>
    <property type="evidence" value="ECO:0007669"/>
    <property type="project" value="UniProtKB-KW"/>
</dbReference>
<dbReference type="Pfam" id="PF00589">
    <property type="entry name" value="Phage_integrase"/>
    <property type="match status" value="1"/>
</dbReference>
<dbReference type="PROSITE" id="PS51898">
    <property type="entry name" value="TYR_RECOMBINASE"/>
    <property type="match status" value="1"/>
</dbReference>
<evidence type="ECO:0000313" key="5">
    <source>
        <dbReference type="EMBL" id="QFJ53543.1"/>
    </source>
</evidence>
<comment type="similarity">
    <text evidence="1">Belongs to the 'phage' integrase family.</text>
</comment>
<dbReference type="Gene3D" id="1.10.443.10">
    <property type="entry name" value="Intergrase catalytic core"/>
    <property type="match status" value="1"/>
</dbReference>
<organism evidence="5 6">
    <name type="scientific">Pseudobutyrivibrio xylanivorans</name>
    <dbReference type="NCBI Taxonomy" id="185007"/>
    <lineage>
        <taxon>Bacteria</taxon>
        <taxon>Bacillati</taxon>
        <taxon>Bacillota</taxon>
        <taxon>Clostridia</taxon>
        <taxon>Lachnospirales</taxon>
        <taxon>Lachnospiraceae</taxon>
        <taxon>Pseudobutyrivibrio</taxon>
    </lineage>
</organism>
<dbReference type="Gene3D" id="1.10.150.130">
    <property type="match status" value="1"/>
</dbReference>
<dbReference type="PANTHER" id="PTHR30349:SF41">
    <property type="entry name" value="INTEGRASE_RECOMBINASE PROTEIN MJ0367-RELATED"/>
    <property type="match status" value="1"/>
</dbReference>
<dbReference type="OrthoDB" id="1899549at2"/>
<dbReference type="GO" id="GO:0015074">
    <property type="term" value="P:DNA integration"/>
    <property type="evidence" value="ECO:0007669"/>
    <property type="project" value="InterPro"/>
</dbReference>
<protein>
    <submittedName>
        <fullName evidence="5">Tyrosine-type recombinase/integrase</fullName>
    </submittedName>
</protein>
<feature type="domain" description="Tyr recombinase" evidence="4">
    <location>
        <begin position="230"/>
        <end position="440"/>
    </location>
</feature>
<proteinExistence type="inferred from homology"/>
<dbReference type="Proteomes" id="UP000327030">
    <property type="component" value="Chromosome 1"/>
</dbReference>
<keyword evidence="2" id="KW-0238">DNA-binding</keyword>
<dbReference type="InterPro" id="IPR002104">
    <property type="entry name" value="Integrase_catalytic"/>
</dbReference>
<reference evidence="6" key="1">
    <citation type="submission" date="2019-08" db="EMBL/GenBank/DDBJ databases">
        <title>Complete Genome Sequence of the Polysaccharide-Degrading Rumen Bacterium Pseudobutyrivibrio xylanivorans MA3014.</title>
        <authorList>
            <person name="Palevich N."/>
            <person name="Maclean P.H."/>
            <person name="Kelly W.J."/>
            <person name="Leahy S.C."/>
            <person name="Rakonjac J."/>
            <person name="Attwood G.T."/>
        </authorList>
    </citation>
    <scope>NUCLEOTIDE SEQUENCE [LARGE SCALE GENOMIC DNA]</scope>
    <source>
        <strain evidence="6">MA3014</strain>
    </source>
</reference>
<name>A0A5P6VLL7_PSEXY</name>
<dbReference type="AlphaFoldDB" id="A0A5P6VLL7"/>
<dbReference type="InterPro" id="IPR050090">
    <property type="entry name" value="Tyrosine_recombinase_XerCD"/>
</dbReference>
<evidence type="ECO:0000256" key="2">
    <source>
        <dbReference type="ARBA" id="ARBA00023125"/>
    </source>
</evidence>
<accession>A0A5P6VLL7</accession>
<dbReference type="KEGG" id="pxv:FXF36_00980"/>
<dbReference type="PANTHER" id="PTHR30349">
    <property type="entry name" value="PHAGE INTEGRASE-RELATED"/>
    <property type="match status" value="1"/>
</dbReference>
<gene>
    <name evidence="5" type="ORF">FXF36_00980</name>
</gene>
<keyword evidence="3" id="KW-0233">DNA recombination</keyword>
<dbReference type="EMBL" id="CP043028">
    <property type="protein sequence ID" value="QFJ53543.1"/>
    <property type="molecule type" value="Genomic_DNA"/>
</dbReference>
<dbReference type="RefSeq" id="WP_151622047.1">
    <property type="nucleotide sequence ID" value="NZ_CP043028.1"/>
</dbReference>
<dbReference type="InterPro" id="IPR010998">
    <property type="entry name" value="Integrase_recombinase_N"/>
</dbReference>
<evidence type="ECO:0000259" key="4">
    <source>
        <dbReference type="PROSITE" id="PS51898"/>
    </source>
</evidence>
<evidence type="ECO:0000256" key="1">
    <source>
        <dbReference type="ARBA" id="ARBA00008857"/>
    </source>
</evidence>
<dbReference type="InterPro" id="IPR011010">
    <property type="entry name" value="DNA_brk_join_enz"/>
</dbReference>
<evidence type="ECO:0000256" key="3">
    <source>
        <dbReference type="ARBA" id="ARBA00023172"/>
    </source>
</evidence>
<dbReference type="SUPFAM" id="SSF56349">
    <property type="entry name" value="DNA breaking-rejoining enzymes"/>
    <property type="match status" value="1"/>
</dbReference>
<sequence>MRSRYFVLYTKELTKLIDNFNSRKKELVEEFKCGIISRADMLGEMDMINSKTIKAKRALVAQVHVKGNGTPKSIRYEEARGLWVTKVNSEVRLHSKTEESLLDKLLEYYDCYLMSYSIEHVFELAIENKQKTENCNKLTIQRYWDSFNRFIDDDFRAKDVRNITKDDIKAYTKATVKRTNPKKKAYYAFKGVLNLIFGYALEHDYIQSNPVLAINNRAYLTACDNSKPKNVDKILSKADILRIQSEIYSRMEQKRYDGYFVHGYMILLSIETGMRVAELCALKWDDIDEKSIHIHAQQLTERPKGGKNYIYAEWTKDEKGISQGGRFFPITTQIRLILNNLKNIQNGKMIKTKYVFCDINGNWIKIDAYTSCLRRLMKSLGYSITNNHAFRMSLNSNVFIPNNVSLTKRAELLGHSVETNLRHYSYAQIDAEDDTLSKLEGGCPSVVLKTS</sequence>